<gene>
    <name evidence="2" type="ORF">HMPREF0428_01021</name>
</gene>
<dbReference type="EMBL" id="ACRO01000015">
    <property type="protein sequence ID" value="EGF88503.1"/>
    <property type="molecule type" value="Genomic_DNA"/>
</dbReference>
<evidence type="ECO:0000313" key="2">
    <source>
        <dbReference type="EMBL" id="EGF88503.1"/>
    </source>
</evidence>
<dbReference type="AlphaFoldDB" id="A0AA87BBJ6"/>
<reference evidence="2 3" key="1">
    <citation type="submission" date="2011-03" db="EMBL/GenBank/DDBJ databases">
        <title>The Genome Sequence of Gemella haemolysans M341.</title>
        <authorList>
            <consortium name="The Broad Institute Genome Sequencing Platform"/>
            <consortium name="The Broad Institute Genome Sequencing Center for Infectious Disease"/>
            <person name="Earl A."/>
            <person name="Ward D."/>
            <person name="Feldgarden M."/>
            <person name="Gevers D."/>
            <person name="Sibley C.D."/>
            <person name="Field T.R."/>
            <person name="Grinwis M."/>
            <person name="Eshaghurshan C.S."/>
            <person name="Surette M.G."/>
            <person name="Young S.K."/>
            <person name="Zeng Q."/>
            <person name="Gargeya S."/>
            <person name="Fitzgerald M."/>
            <person name="Haas B."/>
            <person name="Abouelleil A."/>
            <person name="Alvarado L."/>
            <person name="Arachchi H.M."/>
            <person name="Berlin A."/>
            <person name="Brown A."/>
            <person name="Chapman S.B."/>
            <person name="Chen Z."/>
            <person name="Dunbar C."/>
            <person name="Freedman E."/>
            <person name="Gearin G."/>
            <person name="Gellesch M."/>
            <person name="Goldberg J."/>
            <person name="Griggs A."/>
            <person name="Gujja S."/>
            <person name="Heilman E.R."/>
            <person name="Heiman D."/>
            <person name="Howarth C."/>
            <person name="Larson L."/>
            <person name="Lui A."/>
            <person name="MacDonald P.J.P."/>
            <person name="Mehta T."/>
            <person name="Montmayeur A."/>
            <person name="Murphy C."/>
            <person name="Neiman D."/>
            <person name="Pearson M."/>
            <person name="Priest M."/>
            <person name="Roberts A."/>
            <person name="Saif S."/>
            <person name="Shea T."/>
            <person name="Shenoy N."/>
            <person name="Sisk P."/>
            <person name="Stolte C."/>
            <person name="Sykes S."/>
            <person name="White J."/>
            <person name="Yandava C."/>
            <person name="Wortman J."/>
            <person name="Nusbaum C."/>
            <person name="Birren B."/>
        </authorList>
    </citation>
    <scope>NUCLEOTIDE SEQUENCE [LARGE SCALE GENOMIC DNA]</scope>
    <source>
        <strain evidence="2 3">M341</strain>
    </source>
</reference>
<dbReference type="RefSeq" id="WP_003147116.1">
    <property type="nucleotide sequence ID" value="NZ_GL883583.1"/>
</dbReference>
<sequence length="211" mass="24675">MAVDFKKTLKHLYAPKTKPSIVNVDKANYIAVRGCGDPNDENSEYKKSISLLYPVAYAIKMSKKGEYKIPDYFDFVVPPLEGFWWQDGIEGVDYANKQNFKFISLIRIPDFVTKEVFDWAIKQVTEKKKEDFSSVEYFTYDEGQCVQCMHIGPYDSEPETVAKMHEYMISEGYELDINETRYHHEIYISDVRKTVPEKLKTVIRHPIKKKS</sequence>
<dbReference type="Gene3D" id="3.20.80.10">
    <property type="entry name" value="Regulatory factor, effector binding domain"/>
    <property type="match status" value="1"/>
</dbReference>
<dbReference type="PIRSF" id="PIRSF031644">
    <property type="entry name" value="UCP031644"/>
    <property type="match status" value="1"/>
</dbReference>
<dbReference type="SUPFAM" id="SSF55136">
    <property type="entry name" value="Probable bacterial effector-binding domain"/>
    <property type="match status" value="1"/>
</dbReference>
<protein>
    <recommendedName>
        <fullName evidence="1">GyrI-like small molecule binding domain-containing protein</fullName>
    </recommendedName>
</protein>
<dbReference type="InterPro" id="IPR011256">
    <property type="entry name" value="Reg_factor_effector_dom_sf"/>
</dbReference>
<comment type="caution">
    <text evidence="2">The sequence shown here is derived from an EMBL/GenBank/DDBJ whole genome shotgun (WGS) entry which is preliminary data.</text>
</comment>
<evidence type="ECO:0000313" key="3">
    <source>
        <dbReference type="Proteomes" id="UP000004773"/>
    </source>
</evidence>
<dbReference type="InterPro" id="IPR029442">
    <property type="entry name" value="GyrI-like"/>
</dbReference>
<feature type="domain" description="GyrI-like small molecule binding" evidence="1">
    <location>
        <begin position="18"/>
        <end position="208"/>
    </location>
</feature>
<accession>A0AA87BBJ6</accession>
<dbReference type="Proteomes" id="UP000004773">
    <property type="component" value="Unassembled WGS sequence"/>
</dbReference>
<name>A0AA87BBJ6_9BACL</name>
<organism evidence="2 3">
    <name type="scientific">Gemella haemolysans M341</name>
    <dbReference type="NCBI Taxonomy" id="562981"/>
    <lineage>
        <taxon>Bacteria</taxon>
        <taxon>Bacillati</taxon>
        <taxon>Bacillota</taxon>
        <taxon>Bacilli</taxon>
        <taxon>Bacillales</taxon>
        <taxon>Gemellaceae</taxon>
        <taxon>Gemella</taxon>
    </lineage>
</organism>
<evidence type="ECO:0000259" key="1">
    <source>
        <dbReference type="Pfam" id="PF06445"/>
    </source>
</evidence>
<dbReference type="InterPro" id="IPR008319">
    <property type="entry name" value="GyrI-like_CCH_Lin2189-like"/>
</dbReference>
<proteinExistence type="predicted"/>
<dbReference type="Pfam" id="PF06445">
    <property type="entry name" value="GyrI-like"/>
    <property type="match status" value="1"/>
</dbReference>